<organism evidence="2 3">
    <name type="scientific">Paenisporosarcina quisquiliarum</name>
    <dbReference type="NCBI Taxonomy" id="365346"/>
    <lineage>
        <taxon>Bacteria</taxon>
        <taxon>Bacillati</taxon>
        <taxon>Bacillota</taxon>
        <taxon>Bacilli</taxon>
        <taxon>Bacillales</taxon>
        <taxon>Caryophanaceae</taxon>
        <taxon>Paenisporosarcina</taxon>
    </lineage>
</organism>
<reference evidence="2" key="1">
    <citation type="submission" date="2022-05" db="EMBL/GenBank/DDBJ databases">
        <authorList>
            <person name="Colautti A."/>
            <person name="Iacumin L."/>
        </authorList>
    </citation>
    <scope>NUCLEOTIDE SEQUENCE</scope>
    <source>
        <strain evidence="2">SK 55</strain>
    </source>
</reference>
<dbReference type="AlphaFoldDB" id="A0A9X3LIJ6"/>
<dbReference type="RefSeq" id="WP_269927620.1">
    <property type="nucleotide sequence ID" value="NZ_JAMKBJ010000019.1"/>
</dbReference>
<dbReference type="EMBL" id="JAMKBJ010000019">
    <property type="protein sequence ID" value="MCZ8538556.1"/>
    <property type="molecule type" value="Genomic_DNA"/>
</dbReference>
<gene>
    <name evidence="2" type="ORF">M9R32_15280</name>
</gene>
<evidence type="ECO:0000256" key="1">
    <source>
        <dbReference type="SAM" id="MobiDB-lite"/>
    </source>
</evidence>
<feature type="compositionally biased region" description="Basic and acidic residues" evidence="1">
    <location>
        <begin position="7"/>
        <end position="29"/>
    </location>
</feature>
<name>A0A9X3LIJ6_9BACL</name>
<evidence type="ECO:0000313" key="2">
    <source>
        <dbReference type="EMBL" id="MCZ8538556.1"/>
    </source>
</evidence>
<feature type="region of interest" description="Disordered" evidence="1">
    <location>
        <begin position="1"/>
        <end position="62"/>
    </location>
</feature>
<proteinExistence type="predicted"/>
<dbReference type="Proteomes" id="UP001152173">
    <property type="component" value="Unassembled WGS sequence"/>
</dbReference>
<protein>
    <submittedName>
        <fullName evidence="2">Uncharacterized protein</fullName>
    </submittedName>
</protein>
<keyword evidence="3" id="KW-1185">Reference proteome</keyword>
<accession>A0A9X3LIJ6</accession>
<comment type="caution">
    <text evidence="2">The sequence shown here is derived from an EMBL/GenBank/DDBJ whole genome shotgun (WGS) entry which is preliminary data.</text>
</comment>
<evidence type="ECO:0000313" key="3">
    <source>
        <dbReference type="Proteomes" id="UP001152173"/>
    </source>
</evidence>
<sequence length="62" mass="6936">MAKRTKKNDAEQKNKQGFDSSKTDSEFSKEFGSGSANANRAKKEKAKKEKASKNQGEWNGMH</sequence>